<name>A0A918GR96_STRGD</name>
<keyword evidence="3" id="KW-1185">Reference proteome</keyword>
<dbReference type="Gene3D" id="3.40.630.30">
    <property type="match status" value="1"/>
</dbReference>
<dbReference type="GO" id="GO:0016747">
    <property type="term" value="F:acyltransferase activity, transferring groups other than amino-acyl groups"/>
    <property type="evidence" value="ECO:0007669"/>
    <property type="project" value="InterPro"/>
</dbReference>
<dbReference type="SUPFAM" id="SSF55729">
    <property type="entry name" value="Acyl-CoA N-acyltransferases (Nat)"/>
    <property type="match status" value="1"/>
</dbReference>
<dbReference type="EMBL" id="BMSL01000019">
    <property type="protein sequence ID" value="GGS55441.1"/>
    <property type="molecule type" value="Genomic_DNA"/>
</dbReference>
<dbReference type="AlphaFoldDB" id="A0A918GR96"/>
<evidence type="ECO:0000313" key="3">
    <source>
        <dbReference type="Proteomes" id="UP000653493"/>
    </source>
</evidence>
<accession>A0A918GR96</accession>
<sequence>MHLHAPARPLGLRRENHSIALPNGIQILTGRATVDDFPSVNSLHHRMTLDSLYSRYQSARRELTEADWRHFTGARRGMTWVTRPAADRSTVIAVTQVMFAGDQGIGELSILVDDTWQSRGLGTELARHALSQARLHGLRAVTVMTGRDNNRMIRICRSFGGRITGANSHVVDFSLPVD</sequence>
<reference evidence="2" key="2">
    <citation type="submission" date="2020-09" db="EMBL/GenBank/DDBJ databases">
        <authorList>
            <person name="Sun Q."/>
            <person name="Ohkuma M."/>
        </authorList>
    </citation>
    <scope>NUCLEOTIDE SEQUENCE</scope>
    <source>
        <strain evidence="2">JCM 4234</strain>
    </source>
</reference>
<reference evidence="2" key="1">
    <citation type="journal article" date="2014" name="Int. J. Syst. Evol. Microbiol.">
        <title>Complete genome sequence of Corynebacterium casei LMG S-19264T (=DSM 44701T), isolated from a smear-ripened cheese.</title>
        <authorList>
            <consortium name="US DOE Joint Genome Institute (JGI-PGF)"/>
            <person name="Walter F."/>
            <person name="Albersmeier A."/>
            <person name="Kalinowski J."/>
            <person name="Ruckert C."/>
        </authorList>
    </citation>
    <scope>NUCLEOTIDE SEQUENCE</scope>
    <source>
        <strain evidence="2">JCM 4234</strain>
    </source>
</reference>
<evidence type="ECO:0000259" key="1">
    <source>
        <dbReference type="PROSITE" id="PS51186"/>
    </source>
</evidence>
<dbReference type="InterPro" id="IPR016181">
    <property type="entry name" value="Acyl_CoA_acyltransferase"/>
</dbReference>
<protein>
    <recommendedName>
        <fullName evidence="1">N-acetyltransferase domain-containing protein</fullName>
    </recommendedName>
</protein>
<organism evidence="2 3">
    <name type="scientific">Streptomyces griseoviridis</name>
    <dbReference type="NCBI Taxonomy" id="45398"/>
    <lineage>
        <taxon>Bacteria</taxon>
        <taxon>Bacillati</taxon>
        <taxon>Actinomycetota</taxon>
        <taxon>Actinomycetes</taxon>
        <taxon>Kitasatosporales</taxon>
        <taxon>Streptomycetaceae</taxon>
        <taxon>Streptomyces</taxon>
    </lineage>
</organism>
<gene>
    <name evidence="2" type="ORF">GCM10010238_51020</name>
</gene>
<feature type="domain" description="N-acetyltransferase" evidence="1">
    <location>
        <begin position="27"/>
        <end position="178"/>
    </location>
</feature>
<comment type="caution">
    <text evidence="2">The sequence shown here is derived from an EMBL/GenBank/DDBJ whole genome shotgun (WGS) entry which is preliminary data.</text>
</comment>
<dbReference type="PROSITE" id="PS51186">
    <property type="entry name" value="GNAT"/>
    <property type="match status" value="1"/>
</dbReference>
<dbReference type="Pfam" id="PF00583">
    <property type="entry name" value="Acetyltransf_1"/>
    <property type="match status" value="1"/>
</dbReference>
<dbReference type="Proteomes" id="UP000653493">
    <property type="component" value="Unassembled WGS sequence"/>
</dbReference>
<proteinExistence type="predicted"/>
<dbReference type="InterPro" id="IPR000182">
    <property type="entry name" value="GNAT_dom"/>
</dbReference>
<evidence type="ECO:0000313" key="2">
    <source>
        <dbReference type="EMBL" id="GGS55441.1"/>
    </source>
</evidence>